<dbReference type="EMBL" id="CP073695">
    <property type="protein sequence ID" value="QUO46579.1"/>
    <property type="molecule type" value="Genomic_DNA"/>
</dbReference>
<evidence type="ECO:0000313" key="1">
    <source>
        <dbReference type="EMBL" id="QUO46579.1"/>
    </source>
</evidence>
<keyword evidence="2" id="KW-1185">Reference proteome</keyword>
<dbReference type="RefSeq" id="WP_211553009.1">
    <property type="nucleotide sequence ID" value="NZ_CP073695.1"/>
</dbReference>
<proteinExistence type="predicted"/>
<sequence>MTRRTTRRGALAAAGAVALGSLVGCSRRGREPRFWDDPPSLDVEGVPREFDQPVPNPPRLVPVDVEPAVESAFADRVDRLLSPIPEPLTEERLPNGEIREQIETERAAAREALPGPDESLPPLRAAERYAAARGHAATVVGTWAAVTVEGDPEAVAADIETVLQRASETLDELPGTAADPSAGAAVYGPIERWYDESRRRTLVGGNAGPASRANPLRTGESVGEVERVQSLVEAGRYLRDRYRSSLADPEAVAEPLRREAERVGAEIGERLRELHGEETDRLRSSPGTEAFLDTRPVARDAPSVSQLSTARYRAFEDLRFDPIPLDDYQPDHPATAFTRTLLARVRFRGLDALASRIEDGEAMFPDDAAAVGAARSAAIESAAALAGSENPLDRWLATQFLPLFAEPDGALAADDRSARSTVEAYTAYRWIETVTGEARTVTESVSDSFESN</sequence>
<dbReference type="Proteomes" id="UP000679341">
    <property type="component" value="Chromosome"/>
</dbReference>
<gene>
    <name evidence="1" type="ORF">J7656_08050</name>
</gene>
<dbReference type="KEGG" id="hss:J7656_08050"/>
<dbReference type="AlphaFoldDB" id="A0A8T8LHD9"/>
<name>A0A8T8LHD9_9EURY</name>
<reference evidence="1 2" key="1">
    <citation type="submission" date="2021-03" db="EMBL/GenBank/DDBJ databases">
        <title>Halorubrum sodomense MBLA0099, Whole genome shotgun sequencing.</title>
        <authorList>
            <person name="Seo M.-J."/>
            <person name="Cho E.-S."/>
            <person name="Hwang C.Y."/>
        </authorList>
    </citation>
    <scope>NUCLEOTIDE SEQUENCE [LARGE SCALE GENOMIC DNA]</scope>
    <source>
        <strain evidence="1 2">MBLA0099</strain>
    </source>
</reference>
<evidence type="ECO:0000313" key="2">
    <source>
        <dbReference type="Proteomes" id="UP000679341"/>
    </source>
</evidence>
<accession>A0A8T8LHD9</accession>
<organism evidence="1 2">
    <name type="scientific">Halorubrum ruber</name>
    <dbReference type="NCBI Taxonomy" id="2982524"/>
    <lineage>
        <taxon>Archaea</taxon>
        <taxon>Methanobacteriati</taxon>
        <taxon>Methanobacteriota</taxon>
        <taxon>Stenosarchaea group</taxon>
        <taxon>Halobacteria</taxon>
        <taxon>Halobacteriales</taxon>
        <taxon>Haloferacaceae</taxon>
        <taxon>Halorubrum</taxon>
    </lineage>
</organism>
<dbReference type="OrthoDB" id="350675at2157"/>
<protein>
    <submittedName>
        <fullName evidence="1">Uncharacterized protein</fullName>
    </submittedName>
</protein>
<dbReference type="PROSITE" id="PS51257">
    <property type="entry name" value="PROKAR_LIPOPROTEIN"/>
    <property type="match status" value="1"/>
</dbReference>
<dbReference type="GeneID" id="64827484"/>